<dbReference type="FunFam" id="3.30.750.44:FF:000001">
    <property type="entry name" value="S41 family peptidase"/>
    <property type="match status" value="1"/>
</dbReference>
<gene>
    <name evidence="10" type="ORF">F4V44_20635</name>
</gene>
<feature type="chain" id="PRO_5039387641" description="C-terminal processing peptidase" evidence="8">
    <location>
        <begin position="24"/>
        <end position="496"/>
    </location>
</feature>
<dbReference type="InterPro" id="IPR036034">
    <property type="entry name" value="PDZ_sf"/>
</dbReference>
<keyword evidence="4 7" id="KW-0720">Serine protease</keyword>
<evidence type="ECO:0000313" key="11">
    <source>
        <dbReference type="Proteomes" id="UP000326671"/>
    </source>
</evidence>
<dbReference type="Gene3D" id="3.30.750.44">
    <property type="match status" value="1"/>
</dbReference>
<evidence type="ECO:0000256" key="2">
    <source>
        <dbReference type="ARBA" id="ARBA00022670"/>
    </source>
</evidence>
<comment type="catalytic activity">
    <reaction evidence="5">
        <text>The enzyme shows specific recognition of a C-terminal tripeptide, Xaa-Yaa-Zaa, in which Xaa is preferably Ala or Leu, Yaa is preferably Ala or Tyr, and Zaa is preferably Ala, but then cleaves at a variable distance from the C-terminus. A typical cleavage is -Ala-Ala-|-Arg-Ala-Ala-Lys-Glu-Asn-Tyr-Ala-Leu-Ala-Ala.</text>
        <dbReference type="EC" id="3.4.21.102"/>
    </reaction>
</comment>
<dbReference type="CDD" id="cd07560">
    <property type="entry name" value="Peptidase_S41_CPP"/>
    <property type="match status" value="1"/>
</dbReference>
<evidence type="ECO:0000256" key="1">
    <source>
        <dbReference type="ARBA" id="ARBA00009179"/>
    </source>
</evidence>
<proteinExistence type="inferred from homology"/>
<dbReference type="PROSITE" id="PS50106">
    <property type="entry name" value="PDZ"/>
    <property type="match status" value="1"/>
</dbReference>
<dbReference type="InterPro" id="IPR055210">
    <property type="entry name" value="CtpA/B_N"/>
</dbReference>
<keyword evidence="11" id="KW-1185">Reference proteome</keyword>
<organism evidence="10 11">
    <name type="scientific">Niallia endozanthoxylica</name>
    <dbReference type="NCBI Taxonomy" id="2036016"/>
    <lineage>
        <taxon>Bacteria</taxon>
        <taxon>Bacillati</taxon>
        <taxon>Bacillota</taxon>
        <taxon>Bacilli</taxon>
        <taxon>Bacillales</taxon>
        <taxon>Bacillaceae</taxon>
        <taxon>Niallia</taxon>
    </lineage>
</organism>
<dbReference type="Pfam" id="PF22694">
    <property type="entry name" value="CtpB_N-like"/>
    <property type="match status" value="1"/>
</dbReference>
<dbReference type="GO" id="GO:0006508">
    <property type="term" value="P:proteolysis"/>
    <property type="evidence" value="ECO:0007669"/>
    <property type="project" value="UniProtKB-KW"/>
</dbReference>
<evidence type="ECO:0000313" key="10">
    <source>
        <dbReference type="EMBL" id="KAA9018029.1"/>
    </source>
</evidence>
<comment type="similarity">
    <text evidence="1 7">Belongs to the peptidase S41A family.</text>
</comment>
<evidence type="ECO:0000256" key="4">
    <source>
        <dbReference type="ARBA" id="ARBA00022825"/>
    </source>
</evidence>
<dbReference type="NCBIfam" id="TIGR00225">
    <property type="entry name" value="prc"/>
    <property type="match status" value="1"/>
</dbReference>
<dbReference type="PANTHER" id="PTHR32060:SF29">
    <property type="entry name" value="CARBOXY-TERMINAL PROCESSING PROTEASE CTPB"/>
    <property type="match status" value="1"/>
</dbReference>
<dbReference type="CDD" id="cd06782">
    <property type="entry name" value="cpPDZ_CPP-like"/>
    <property type="match status" value="1"/>
</dbReference>
<dbReference type="RefSeq" id="WP_150441900.1">
    <property type="nucleotide sequence ID" value="NZ_VYKL01000035.1"/>
</dbReference>
<accession>A0A5J5HBJ2</accession>
<keyword evidence="2 7" id="KW-0645">Protease</keyword>
<dbReference type="EC" id="3.4.21.102" evidence="6"/>
<dbReference type="FunFam" id="2.30.42.10:FF:000063">
    <property type="entry name" value="Peptidase, S41 family"/>
    <property type="match status" value="1"/>
</dbReference>
<dbReference type="GO" id="GO:0030288">
    <property type="term" value="C:outer membrane-bounded periplasmic space"/>
    <property type="evidence" value="ECO:0007669"/>
    <property type="project" value="TreeGrafter"/>
</dbReference>
<sequence length="496" mass="55100">MNRKWIALLMAGALLTGAGGTYAAMMFKMDILLAQPEETKKAESEKPHSQEQTVPDITIEEGNMDKIVQAYQLIKGNYVEEVKEEKLVEGAIQGMLKTLDDPYSVYMDKETAKKFSQSLDSSFEGIGAEVSMVDGKIVIVAPFKDSPAEKAGLKPNDQILKVDDESVDGLDLYEATLRIRGEKGTKVKLEIMRQGLKEPITVSVKRDEIPQITVYSKTKKQDNQSVGYIEITSFSEDTATEFKKQLSQLEKKDIDGLVIDVRGNPGGFLESVQEILKEFVTKDNPYMQIEKRNGEREKYYTTLGKEKPYPVAVLIDKGSASASEILAGALQEAEGFTLIGETTFGKGTVQQAVPMGDGSNIKLTLFKWLTPEGNWIHKKGIKPNLEVTQTELYHTHPLQLTEPLKKDMNNEQVKNAQQILKSLGYETGRKDGYFNEATETAVKAFQQENELKVTGVIDGKTAAALEQNVVKELKKESNDLQLQAALKFIAQAAKSR</sequence>
<dbReference type="InterPro" id="IPR036365">
    <property type="entry name" value="PGBD-like_sf"/>
</dbReference>
<dbReference type="Pfam" id="PF01471">
    <property type="entry name" value="PG_binding_1"/>
    <property type="match status" value="1"/>
</dbReference>
<evidence type="ECO:0000256" key="6">
    <source>
        <dbReference type="ARBA" id="ARBA00066637"/>
    </source>
</evidence>
<dbReference type="GO" id="GO:0004252">
    <property type="term" value="F:serine-type endopeptidase activity"/>
    <property type="evidence" value="ECO:0007669"/>
    <property type="project" value="UniProtKB-EC"/>
</dbReference>
<dbReference type="PANTHER" id="PTHR32060">
    <property type="entry name" value="TAIL-SPECIFIC PROTEASE"/>
    <property type="match status" value="1"/>
</dbReference>
<dbReference type="GO" id="GO:0007165">
    <property type="term" value="P:signal transduction"/>
    <property type="evidence" value="ECO:0007669"/>
    <property type="project" value="TreeGrafter"/>
</dbReference>
<feature type="signal peptide" evidence="8">
    <location>
        <begin position="1"/>
        <end position="23"/>
    </location>
</feature>
<dbReference type="Gene3D" id="3.90.226.10">
    <property type="entry name" value="2-enoyl-CoA Hydratase, Chain A, domain 1"/>
    <property type="match status" value="1"/>
</dbReference>
<keyword evidence="8" id="KW-0732">Signal</keyword>
<dbReference type="Pfam" id="PF03572">
    <property type="entry name" value="Peptidase_S41"/>
    <property type="match status" value="1"/>
</dbReference>
<evidence type="ECO:0000256" key="3">
    <source>
        <dbReference type="ARBA" id="ARBA00022801"/>
    </source>
</evidence>
<dbReference type="InterPro" id="IPR036366">
    <property type="entry name" value="PGBDSf"/>
</dbReference>
<dbReference type="Proteomes" id="UP000326671">
    <property type="component" value="Unassembled WGS sequence"/>
</dbReference>
<evidence type="ECO:0000256" key="8">
    <source>
        <dbReference type="SAM" id="SignalP"/>
    </source>
</evidence>
<dbReference type="InterPro" id="IPR004447">
    <property type="entry name" value="Peptidase_S41A"/>
</dbReference>
<dbReference type="InterPro" id="IPR005151">
    <property type="entry name" value="Tail-specific_protease"/>
</dbReference>
<evidence type="ECO:0000259" key="9">
    <source>
        <dbReference type="PROSITE" id="PS50106"/>
    </source>
</evidence>
<keyword evidence="3 7" id="KW-0378">Hydrolase</keyword>
<dbReference type="SUPFAM" id="SSF50156">
    <property type="entry name" value="PDZ domain-like"/>
    <property type="match status" value="1"/>
</dbReference>
<dbReference type="InterPro" id="IPR001478">
    <property type="entry name" value="PDZ"/>
</dbReference>
<dbReference type="SMART" id="SM00228">
    <property type="entry name" value="PDZ"/>
    <property type="match status" value="1"/>
</dbReference>
<dbReference type="SUPFAM" id="SSF52096">
    <property type="entry name" value="ClpP/crotonase"/>
    <property type="match status" value="1"/>
</dbReference>
<name>A0A5J5HBJ2_9BACI</name>
<dbReference type="SMART" id="SM00245">
    <property type="entry name" value="TSPc"/>
    <property type="match status" value="1"/>
</dbReference>
<dbReference type="Pfam" id="PF13180">
    <property type="entry name" value="PDZ_2"/>
    <property type="match status" value="1"/>
</dbReference>
<evidence type="ECO:0000256" key="7">
    <source>
        <dbReference type="RuleBase" id="RU004404"/>
    </source>
</evidence>
<dbReference type="Gene3D" id="1.10.101.10">
    <property type="entry name" value="PGBD-like superfamily/PGBD"/>
    <property type="match status" value="1"/>
</dbReference>
<comment type="caution">
    <text evidence="10">The sequence shown here is derived from an EMBL/GenBank/DDBJ whole genome shotgun (WGS) entry which is preliminary data.</text>
</comment>
<dbReference type="Gene3D" id="2.30.42.10">
    <property type="match status" value="1"/>
</dbReference>
<dbReference type="EMBL" id="VYKL01000035">
    <property type="protein sequence ID" value="KAA9018029.1"/>
    <property type="molecule type" value="Genomic_DNA"/>
</dbReference>
<dbReference type="SUPFAM" id="SSF47090">
    <property type="entry name" value="PGBD-like"/>
    <property type="match status" value="1"/>
</dbReference>
<dbReference type="OrthoDB" id="9812068at2"/>
<dbReference type="InterPro" id="IPR002477">
    <property type="entry name" value="Peptidoglycan-bd-like"/>
</dbReference>
<evidence type="ECO:0000256" key="5">
    <source>
        <dbReference type="ARBA" id="ARBA00051784"/>
    </source>
</evidence>
<dbReference type="AlphaFoldDB" id="A0A5J5HBJ2"/>
<feature type="domain" description="PDZ" evidence="9">
    <location>
        <begin position="104"/>
        <end position="180"/>
    </location>
</feature>
<dbReference type="InterPro" id="IPR029045">
    <property type="entry name" value="ClpP/crotonase-like_dom_sf"/>
</dbReference>
<reference evidence="10 11" key="1">
    <citation type="submission" date="2019-09" db="EMBL/GenBank/DDBJ databases">
        <title>Whole genome sequences of isolates from the Mars Exploration Rovers.</title>
        <authorList>
            <person name="Seuylemezian A."/>
            <person name="Vaishampayan P."/>
        </authorList>
    </citation>
    <scope>NUCLEOTIDE SEQUENCE [LARGE SCALE GENOMIC DNA]</scope>
    <source>
        <strain evidence="10 11">MER_TA_151</strain>
    </source>
</reference>
<protein>
    <recommendedName>
        <fullName evidence="6">C-terminal processing peptidase</fullName>
        <ecNumber evidence="6">3.4.21.102</ecNumber>
    </recommendedName>
</protein>